<evidence type="ECO:0000256" key="1">
    <source>
        <dbReference type="SAM" id="MobiDB-lite"/>
    </source>
</evidence>
<sequence>VRRLPEGAALPGHRELARLRPRAGGQRLRRTLHPHAQGKPAVAADLRHGRRTAPGAARVPRRLQHHLADRAARLQDAGRRQTRAASTGGPGRV</sequence>
<dbReference type="AlphaFoldDB" id="A0A6J4HG25"/>
<reference evidence="2" key="1">
    <citation type="submission" date="2020-02" db="EMBL/GenBank/DDBJ databases">
        <authorList>
            <person name="Meier V. D."/>
        </authorList>
    </citation>
    <scope>NUCLEOTIDE SEQUENCE</scope>
    <source>
        <strain evidence="2">AVDCRST_MAG08</strain>
    </source>
</reference>
<dbReference type="EMBL" id="CADCTG010000075">
    <property type="protein sequence ID" value="CAA9222754.1"/>
    <property type="molecule type" value="Genomic_DNA"/>
</dbReference>
<name>A0A6J4HG25_9PROT</name>
<accession>A0A6J4HG25</accession>
<organism evidence="2">
    <name type="scientific">uncultured Acetobacteraceae bacterium</name>
    <dbReference type="NCBI Taxonomy" id="169975"/>
    <lineage>
        <taxon>Bacteria</taxon>
        <taxon>Pseudomonadati</taxon>
        <taxon>Pseudomonadota</taxon>
        <taxon>Alphaproteobacteria</taxon>
        <taxon>Acetobacterales</taxon>
        <taxon>Acetobacteraceae</taxon>
        <taxon>environmental samples</taxon>
    </lineage>
</organism>
<gene>
    <name evidence="2" type="ORF">AVDCRST_MAG08-699</name>
</gene>
<feature type="region of interest" description="Disordered" evidence="1">
    <location>
        <begin position="1"/>
        <end position="93"/>
    </location>
</feature>
<evidence type="ECO:0000313" key="2">
    <source>
        <dbReference type="EMBL" id="CAA9222754.1"/>
    </source>
</evidence>
<feature type="non-terminal residue" evidence="2">
    <location>
        <position position="1"/>
    </location>
</feature>
<protein>
    <submittedName>
        <fullName evidence="2">Mobile element protein</fullName>
    </submittedName>
</protein>
<proteinExistence type="predicted"/>
<feature type="compositionally biased region" description="Basic and acidic residues" evidence="1">
    <location>
        <begin position="66"/>
        <end position="79"/>
    </location>
</feature>
<feature type="non-terminal residue" evidence="2">
    <location>
        <position position="93"/>
    </location>
</feature>